<evidence type="ECO:0000313" key="8">
    <source>
        <dbReference type="Proteomes" id="UP000800096"/>
    </source>
</evidence>
<keyword evidence="8" id="KW-1185">Reference proteome</keyword>
<dbReference type="OrthoDB" id="2343925at2759"/>
<dbReference type="PANTHER" id="PTHR31739">
    <property type="entry name" value="ENT-COPALYL DIPHOSPHATE SYNTHASE, CHLOROPLASTIC"/>
    <property type="match status" value="1"/>
</dbReference>
<dbReference type="GO" id="GO:0016102">
    <property type="term" value="P:diterpenoid biosynthetic process"/>
    <property type="evidence" value="ECO:0007669"/>
    <property type="project" value="TreeGrafter"/>
</dbReference>
<evidence type="ECO:0000256" key="4">
    <source>
        <dbReference type="ARBA" id="ARBA00022842"/>
    </source>
</evidence>
<organism evidence="7 8">
    <name type="scientific">Ampelomyces quisqualis</name>
    <name type="common">Powdery mildew agent</name>
    <dbReference type="NCBI Taxonomy" id="50730"/>
    <lineage>
        <taxon>Eukaryota</taxon>
        <taxon>Fungi</taxon>
        <taxon>Dikarya</taxon>
        <taxon>Ascomycota</taxon>
        <taxon>Pezizomycotina</taxon>
        <taxon>Dothideomycetes</taxon>
        <taxon>Pleosporomycetidae</taxon>
        <taxon>Pleosporales</taxon>
        <taxon>Pleosporineae</taxon>
        <taxon>Phaeosphaeriaceae</taxon>
        <taxon>Ampelomyces</taxon>
    </lineage>
</organism>
<dbReference type="Proteomes" id="UP000800096">
    <property type="component" value="Unassembled WGS sequence"/>
</dbReference>
<keyword evidence="3" id="KW-0479">Metal-binding</keyword>
<keyword evidence="6" id="KW-0456">Lyase</keyword>
<keyword evidence="5" id="KW-0413">Isomerase</keyword>
<comment type="cofactor">
    <cofactor evidence="1">
        <name>Mg(2+)</name>
        <dbReference type="ChEBI" id="CHEBI:18420"/>
    </cofactor>
</comment>
<gene>
    <name evidence="7" type="ORF">BDU57DRAFT_509924</name>
</gene>
<evidence type="ECO:0000256" key="3">
    <source>
        <dbReference type="ARBA" id="ARBA00022723"/>
    </source>
</evidence>
<dbReference type="PIRSF" id="PIRSF036498">
    <property type="entry name" value="Ent-kaurene_synthase_fungi"/>
    <property type="match status" value="1"/>
</dbReference>
<evidence type="ECO:0000256" key="6">
    <source>
        <dbReference type="ARBA" id="ARBA00023239"/>
    </source>
</evidence>
<dbReference type="GO" id="GO:0010333">
    <property type="term" value="F:terpene synthase activity"/>
    <property type="evidence" value="ECO:0007669"/>
    <property type="project" value="InterPro"/>
</dbReference>
<dbReference type="Gene3D" id="1.50.10.20">
    <property type="match status" value="1"/>
</dbReference>
<dbReference type="SUPFAM" id="SSF48239">
    <property type="entry name" value="Terpenoid cyclases/Protein prenyltransferases"/>
    <property type="match status" value="1"/>
</dbReference>
<dbReference type="GO" id="GO:0016853">
    <property type="term" value="F:isomerase activity"/>
    <property type="evidence" value="ECO:0007669"/>
    <property type="project" value="UniProtKB-KW"/>
</dbReference>
<name>A0A6A5R5N3_AMPQU</name>
<dbReference type="EMBL" id="ML979132">
    <property type="protein sequence ID" value="KAF1921227.1"/>
    <property type="molecule type" value="Genomic_DNA"/>
</dbReference>
<dbReference type="Gene3D" id="1.50.10.160">
    <property type="match status" value="1"/>
</dbReference>
<keyword evidence="4" id="KW-0460">Magnesium</keyword>
<dbReference type="InterPro" id="IPR008930">
    <property type="entry name" value="Terpenoid_cyclase/PrenylTrfase"/>
</dbReference>
<dbReference type="AlphaFoldDB" id="A0A6A5R5N3"/>
<proteinExistence type="inferred from homology"/>
<comment type="similarity">
    <text evidence="2">Belongs to the terpene synthase family.</text>
</comment>
<dbReference type="PANTHER" id="PTHR31739:SF25">
    <property type="entry name" value="(E,E)-GERANYLLINALOOL SYNTHASE"/>
    <property type="match status" value="1"/>
</dbReference>
<protein>
    <submittedName>
        <fullName evidence="7">Ent-kaur-16-ene synthase</fullName>
    </submittedName>
</protein>
<dbReference type="GO" id="GO:0000287">
    <property type="term" value="F:magnesium ion binding"/>
    <property type="evidence" value="ECO:0007669"/>
    <property type="project" value="TreeGrafter"/>
</dbReference>
<evidence type="ECO:0000313" key="7">
    <source>
        <dbReference type="EMBL" id="KAF1921227.1"/>
    </source>
</evidence>
<evidence type="ECO:0000256" key="5">
    <source>
        <dbReference type="ARBA" id="ARBA00023235"/>
    </source>
</evidence>
<evidence type="ECO:0000256" key="1">
    <source>
        <dbReference type="ARBA" id="ARBA00001946"/>
    </source>
</evidence>
<dbReference type="InterPro" id="IPR050148">
    <property type="entry name" value="Terpene_synthase-like"/>
</dbReference>
<evidence type="ECO:0000256" key="2">
    <source>
        <dbReference type="ARBA" id="ARBA00006333"/>
    </source>
</evidence>
<sequence>MSTHRAICGRILPQYSATRQSSSNLSECSHFNHRFIMTIQLDDLAAMARLLIQRTHNAFHPKYGFSTTSCQIYDTAWAAMIQKEINGNMSWLFPQSFCYLLDSQAEDGSWGVHPKSKTVGVLDTAAATLALLRHAKTPLQLQDIAPSELAQRIKKGLKSLQMQLVAWDDLLDTNHIGVELIVPALLGYLTAEDMTLQFTFESESILEQIHAAKMARFKPESLYQERPSSALHHLEALIGKIDFDKVEHHLFNGSMLASPSSTAAFLMHASSWNIEAEAYLQHVFVAGTGRGRGGFPGTYPTTYFELNWVLSTLLQAGFTLPDLNSNEMLGVREIISEGFVVDNGIIGFAPHAVDVDDTAKGILTLSLLGLEERVTPTPMILMFEAEDHFRTFMGERDPSFTSNCHVLLALLHRSDIDQYLPQIEKTAKFLCKVWWDSDGLIKDKWHLSHLYPTMLLVQSFGNLIQQISGSGRLRAIFDSEMLSRLSVCLFQACLRTLLDQMDDGSWDGKPEESSYATLALVEAGRLVLFQALKPQIATSISKAKAFLESEKWTTIDQNWTSKTTYQTIFVAEGYLLAALKASSMFQQDDLSARGLDRGQAPPSNRETDFLQLVSKTELFSSTASWELQASFLESALFIPILRANRSKVFDRDRIDVSKDHYIDIIPFTWVSCNNRSRRYVATSILFDMMVISMLGYQVDEFIEAVASPAFSHKTEELHDLVNDVLDQAIAALEPVKAGQVDSKRWTVAARRFCNEHASSDTTTTAMGNPVVPDTSEYGTVEETLRRFAQYVLEHPHVHEASLEDQLCLWRELRAFLHAHVVQISDNARFLGHSGRTFFDWVRTTAADHVACAYSFAFACCLVSGSIGGGAVVFGTAAEAYLVQAAARHMATMCRMCNDIGSVERDVAEGNTNSIDFPEFSHDSAVTGRKRTLSGLAAYERSCLMHTLDRLSQEALLSPKVPQTAHNFRQRKIEVVRFFAEVTDFYDQLYMLRDLSSTLN</sequence>
<reference evidence="7" key="1">
    <citation type="journal article" date="2020" name="Stud. Mycol.">
        <title>101 Dothideomycetes genomes: a test case for predicting lifestyles and emergence of pathogens.</title>
        <authorList>
            <person name="Haridas S."/>
            <person name="Albert R."/>
            <person name="Binder M."/>
            <person name="Bloem J."/>
            <person name="Labutti K."/>
            <person name="Salamov A."/>
            <person name="Andreopoulos B."/>
            <person name="Baker S."/>
            <person name="Barry K."/>
            <person name="Bills G."/>
            <person name="Bluhm B."/>
            <person name="Cannon C."/>
            <person name="Castanera R."/>
            <person name="Culley D."/>
            <person name="Daum C."/>
            <person name="Ezra D."/>
            <person name="Gonzalez J."/>
            <person name="Henrissat B."/>
            <person name="Kuo A."/>
            <person name="Liang C."/>
            <person name="Lipzen A."/>
            <person name="Lutzoni F."/>
            <person name="Magnuson J."/>
            <person name="Mondo S."/>
            <person name="Nolan M."/>
            <person name="Ohm R."/>
            <person name="Pangilinan J."/>
            <person name="Park H.-J."/>
            <person name="Ramirez L."/>
            <person name="Alfaro M."/>
            <person name="Sun H."/>
            <person name="Tritt A."/>
            <person name="Yoshinaga Y."/>
            <person name="Zwiers L.-H."/>
            <person name="Turgeon B."/>
            <person name="Goodwin S."/>
            <person name="Spatafora J."/>
            <person name="Crous P."/>
            <person name="Grigoriev I."/>
        </authorList>
    </citation>
    <scope>NUCLEOTIDE SEQUENCE</scope>
    <source>
        <strain evidence="7">HMLAC05119</strain>
    </source>
</reference>
<dbReference type="InterPro" id="IPR008949">
    <property type="entry name" value="Isoprenoid_synthase_dom_sf"/>
</dbReference>
<dbReference type="InterPro" id="IPR017057">
    <property type="entry name" value="Ent-kaurene_synthase_fun"/>
</dbReference>
<accession>A0A6A5R5N3</accession>
<dbReference type="Gene3D" id="1.10.600.10">
    <property type="entry name" value="Farnesyl Diphosphate Synthase"/>
    <property type="match status" value="1"/>
</dbReference>